<reference evidence="2" key="2">
    <citation type="submission" date="2020-06" db="EMBL/GenBank/DDBJ databases">
        <title>Helianthus annuus Genome sequencing and assembly Release 2.</title>
        <authorList>
            <person name="Gouzy J."/>
            <person name="Langlade N."/>
            <person name="Munos S."/>
        </authorList>
    </citation>
    <scope>NUCLEOTIDE SEQUENCE</scope>
    <source>
        <tissue evidence="2">Leaves</tissue>
    </source>
</reference>
<dbReference type="PANTHER" id="PTHR11119">
    <property type="entry name" value="XANTHINE-URACIL / VITAMIN C PERMEASE FAMILY MEMBER"/>
    <property type="match status" value="1"/>
</dbReference>
<organism evidence="2 3">
    <name type="scientific">Helianthus annuus</name>
    <name type="common">Common sunflower</name>
    <dbReference type="NCBI Taxonomy" id="4232"/>
    <lineage>
        <taxon>Eukaryota</taxon>
        <taxon>Viridiplantae</taxon>
        <taxon>Streptophyta</taxon>
        <taxon>Embryophyta</taxon>
        <taxon>Tracheophyta</taxon>
        <taxon>Spermatophyta</taxon>
        <taxon>Magnoliopsida</taxon>
        <taxon>eudicotyledons</taxon>
        <taxon>Gunneridae</taxon>
        <taxon>Pentapetalae</taxon>
        <taxon>asterids</taxon>
        <taxon>campanulids</taxon>
        <taxon>Asterales</taxon>
        <taxon>Asteraceae</taxon>
        <taxon>Asteroideae</taxon>
        <taxon>Heliantheae alliance</taxon>
        <taxon>Heliantheae</taxon>
        <taxon>Helianthus</taxon>
    </lineage>
</organism>
<keyword evidence="3" id="KW-1185">Reference proteome</keyword>
<name>A0A9K3I432_HELAN</name>
<evidence type="ECO:0000313" key="3">
    <source>
        <dbReference type="Proteomes" id="UP000215914"/>
    </source>
</evidence>
<proteinExistence type="inferred from homology"/>
<dbReference type="Proteomes" id="UP000215914">
    <property type="component" value="Unassembled WGS sequence"/>
</dbReference>
<evidence type="ECO:0000313" key="2">
    <source>
        <dbReference type="EMBL" id="KAF5789419.1"/>
    </source>
</evidence>
<sequence>MIVGVSLFIGLSLPTYFQQYQPETALILPGYFIPYSAAQDGPIHSGNKQFDFIMNALLSMNMVVTLLVATILDNTVLSSQQERGVYRWSTSDDLSSDPSSLDDYKLPSKVSRVLQSVWMHDLT</sequence>
<accession>A0A9K3I432</accession>
<evidence type="ECO:0000256" key="1">
    <source>
        <dbReference type="ARBA" id="ARBA00008821"/>
    </source>
</evidence>
<comment type="similarity">
    <text evidence="1">Belongs to the nucleobase:cation symporter-2 (NCS2) (TC 2.A.40) family.</text>
</comment>
<comment type="caution">
    <text evidence="2">The sequence shown here is derived from an EMBL/GenBank/DDBJ whole genome shotgun (WGS) entry which is preliminary data.</text>
</comment>
<dbReference type="Gramene" id="mRNA:HanXRQr2_Chr09g0371001">
    <property type="protein sequence ID" value="mRNA:HanXRQr2_Chr09g0371001"/>
    <property type="gene ID" value="HanXRQr2_Chr09g0371001"/>
</dbReference>
<protein>
    <submittedName>
        <fullName evidence="2">Uncharacterized protein</fullName>
    </submittedName>
</protein>
<reference evidence="2" key="1">
    <citation type="journal article" date="2017" name="Nature">
        <title>The sunflower genome provides insights into oil metabolism, flowering and Asterid evolution.</title>
        <authorList>
            <person name="Badouin H."/>
            <person name="Gouzy J."/>
            <person name="Grassa C.J."/>
            <person name="Murat F."/>
            <person name="Staton S.E."/>
            <person name="Cottret L."/>
            <person name="Lelandais-Briere C."/>
            <person name="Owens G.L."/>
            <person name="Carrere S."/>
            <person name="Mayjonade B."/>
            <person name="Legrand L."/>
            <person name="Gill N."/>
            <person name="Kane N.C."/>
            <person name="Bowers J.E."/>
            <person name="Hubner S."/>
            <person name="Bellec A."/>
            <person name="Berard A."/>
            <person name="Berges H."/>
            <person name="Blanchet N."/>
            <person name="Boniface M.C."/>
            <person name="Brunel D."/>
            <person name="Catrice O."/>
            <person name="Chaidir N."/>
            <person name="Claudel C."/>
            <person name="Donnadieu C."/>
            <person name="Faraut T."/>
            <person name="Fievet G."/>
            <person name="Helmstetter N."/>
            <person name="King M."/>
            <person name="Knapp S.J."/>
            <person name="Lai Z."/>
            <person name="Le Paslier M.C."/>
            <person name="Lippi Y."/>
            <person name="Lorenzon L."/>
            <person name="Mandel J.R."/>
            <person name="Marage G."/>
            <person name="Marchand G."/>
            <person name="Marquand E."/>
            <person name="Bret-Mestries E."/>
            <person name="Morien E."/>
            <person name="Nambeesan S."/>
            <person name="Nguyen T."/>
            <person name="Pegot-Espagnet P."/>
            <person name="Pouilly N."/>
            <person name="Raftis F."/>
            <person name="Sallet E."/>
            <person name="Schiex T."/>
            <person name="Thomas J."/>
            <person name="Vandecasteele C."/>
            <person name="Vares D."/>
            <person name="Vear F."/>
            <person name="Vautrin S."/>
            <person name="Crespi M."/>
            <person name="Mangin B."/>
            <person name="Burke J.M."/>
            <person name="Salse J."/>
            <person name="Munos S."/>
            <person name="Vincourt P."/>
            <person name="Rieseberg L.H."/>
            <person name="Langlade N.B."/>
        </authorList>
    </citation>
    <scope>NUCLEOTIDE SEQUENCE</scope>
    <source>
        <tissue evidence="2">Leaves</tissue>
    </source>
</reference>
<dbReference type="EMBL" id="MNCJ02000324">
    <property type="protein sequence ID" value="KAF5789419.1"/>
    <property type="molecule type" value="Genomic_DNA"/>
</dbReference>
<gene>
    <name evidence="2" type="ORF">HanXRQr2_Chr09g0371001</name>
</gene>
<dbReference type="AlphaFoldDB" id="A0A9K3I432"/>